<evidence type="ECO:0000313" key="2">
    <source>
        <dbReference type="Proteomes" id="UP000244090"/>
    </source>
</evidence>
<sequence>MIRCKSNNKACALAEAPAHLQTKSKSTLDINKNLIFADTTVATISGKIYGESLYSDEKFQEEDTLPFANIALINAETQEVLGTTTDLDGAYNLSIPAATYQLKISFVGYNIVLIDNIQLGTGELFNLSAQLGLGIEKEEFTIRNHRGTKKLIRKTN</sequence>
<proteinExistence type="predicted"/>
<dbReference type="Pfam" id="PF13620">
    <property type="entry name" value="CarboxypepD_reg"/>
    <property type="match status" value="1"/>
</dbReference>
<keyword evidence="1" id="KW-0645">Protease</keyword>
<reference evidence="1 2" key="1">
    <citation type="submission" date="2018-04" db="EMBL/GenBank/DDBJ databases">
        <title>Genomic Encyclopedia of Archaeal and Bacterial Type Strains, Phase II (KMG-II): from individual species to whole genera.</title>
        <authorList>
            <person name="Goeker M."/>
        </authorList>
    </citation>
    <scope>NUCLEOTIDE SEQUENCE [LARGE SCALE GENOMIC DNA]</scope>
    <source>
        <strain evidence="1 2">DSM 25731</strain>
    </source>
</reference>
<name>A0A2T6C5B2_9FLAO</name>
<dbReference type="RefSeq" id="WP_108112912.1">
    <property type="nucleotide sequence ID" value="NZ_QBKT01000001.1"/>
</dbReference>
<evidence type="ECO:0000313" key="1">
    <source>
        <dbReference type="EMBL" id="PTX63510.1"/>
    </source>
</evidence>
<organism evidence="1 2">
    <name type="scientific">Kordia periserrulae</name>
    <dbReference type="NCBI Taxonomy" id="701523"/>
    <lineage>
        <taxon>Bacteria</taxon>
        <taxon>Pseudomonadati</taxon>
        <taxon>Bacteroidota</taxon>
        <taxon>Flavobacteriia</taxon>
        <taxon>Flavobacteriales</taxon>
        <taxon>Flavobacteriaceae</taxon>
        <taxon>Kordia</taxon>
    </lineage>
</organism>
<protein>
    <submittedName>
        <fullName evidence="1">Carboxypeptidase-like protein</fullName>
    </submittedName>
</protein>
<accession>A0A2T6C5B2</accession>
<dbReference type="InterPro" id="IPR008969">
    <property type="entry name" value="CarboxyPept-like_regulatory"/>
</dbReference>
<dbReference type="Proteomes" id="UP000244090">
    <property type="component" value="Unassembled WGS sequence"/>
</dbReference>
<dbReference type="SUPFAM" id="SSF49464">
    <property type="entry name" value="Carboxypeptidase regulatory domain-like"/>
    <property type="match status" value="1"/>
</dbReference>
<dbReference type="AlphaFoldDB" id="A0A2T6C5B2"/>
<dbReference type="OrthoDB" id="1436003at2"/>
<comment type="caution">
    <text evidence="1">The sequence shown here is derived from an EMBL/GenBank/DDBJ whole genome shotgun (WGS) entry which is preliminary data.</text>
</comment>
<dbReference type="Gene3D" id="2.60.40.1120">
    <property type="entry name" value="Carboxypeptidase-like, regulatory domain"/>
    <property type="match status" value="1"/>
</dbReference>
<gene>
    <name evidence="1" type="ORF">C8N46_101110</name>
</gene>
<keyword evidence="1" id="KW-0121">Carboxypeptidase</keyword>
<keyword evidence="1" id="KW-0378">Hydrolase</keyword>
<dbReference type="EMBL" id="QBKT01000001">
    <property type="protein sequence ID" value="PTX63510.1"/>
    <property type="molecule type" value="Genomic_DNA"/>
</dbReference>
<keyword evidence="2" id="KW-1185">Reference proteome</keyword>
<dbReference type="GO" id="GO:0004180">
    <property type="term" value="F:carboxypeptidase activity"/>
    <property type="evidence" value="ECO:0007669"/>
    <property type="project" value="UniProtKB-KW"/>
</dbReference>